<gene>
    <name evidence="2" type="ORF">GCM10009549_32600</name>
</gene>
<dbReference type="Proteomes" id="UP001501005">
    <property type="component" value="Unassembled WGS sequence"/>
</dbReference>
<proteinExistence type="predicted"/>
<keyword evidence="3" id="KW-1185">Reference proteome</keyword>
<dbReference type="Gene3D" id="3.50.50.60">
    <property type="entry name" value="FAD/NAD(P)-binding domain"/>
    <property type="match status" value="1"/>
</dbReference>
<name>A0ABP3Z6U8_9ACTN</name>
<dbReference type="RefSeq" id="WP_344050269.1">
    <property type="nucleotide sequence ID" value="NZ_BAAAHG010000025.1"/>
</dbReference>
<evidence type="ECO:0000313" key="2">
    <source>
        <dbReference type="EMBL" id="GAA0916389.1"/>
    </source>
</evidence>
<evidence type="ECO:0000259" key="1">
    <source>
        <dbReference type="Pfam" id="PF01266"/>
    </source>
</evidence>
<organism evidence="2 3">
    <name type="scientific">Streptomyces thermoalcalitolerans</name>
    <dbReference type="NCBI Taxonomy" id="65605"/>
    <lineage>
        <taxon>Bacteria</taxon>
        <taxon>Bacillati</taxon>
        <taxon>Actinomycetota</taxon>
        <taxon>Actinomycetes</taxon>
        <taxon>Kitasatosporales</taxon>
        <taxon>Streptomycetaceae</taxon>
        <taxon>Streptomyces</taxon>
    </lineage>
</organism>
<sequence length="475" mass="52963">MATSAMSRENKWITALADAQPVPYWLDDPGRPRPEPALTGDESCDLLVVGGGYSGLWTALIAKERDPGTDVVLVEGHEVGWAASGRNGGFCAASLTHGLPNGLTRWPREIHKLEELGARNLDAIEETVARHSIDCEFERTGEIDVATEPYQAWELKEWYAQARRKGLADGIEYLDRDAVRAQVASPIFEAGLWNRRGVAMLHPAKLAWGLKQACLRLGVRLYEHTPALTLKQYGIGMEVRTPYGRVRAHRVALGTNVFPSLVRRVRPYTIPVYDYALMTEPLTDDQMASIGWRNRQGLADSANQFHYFRLSADNRILWGGYDAVYPYGGRVRAEYDHRPETYARLAGHFFTCFPQLEGIRFTHAWGGAIDTCSRFSAFFGTAHQGRVAYAAGYTGLGVGATRFGAEVMLDLLAGERTERTELEMVRTKPLPFPPEPFAWTGIALTKWSLARADANGGRRNLWLRTMDRLGLGFDS</sequence>
<dbReference type="EMBL" id="BAAAHG010000025">
    <property type="protein sequence ID" value="GAA0916389.1"/>
    <property type="molecule type" value="Genomic_DNA"/>
</dbReference>
<accession>A0ABP3Z6U8</accession>
<dbReference type="PANTHER" id="PTHR13847">
    <property type="entry name" value="SARCOSINE DEHYDROGENASE-RELATED"/>
    <property type="match status" value="1"/>
</dbReference>
<reference evidence="3" key="1">
    <citation type="journal article" date="2019" name="Int. J. Syst. Evol. Microbiol.">
        <title>The Global Catalogue of Microorganisms (GCM) 10K type strain sequencing project: providing services to taxonomists for standard genome sequencing and annotation.</title>
        <authorList>
            <consortium name="The Broad Institute Genomics Platform"/>
            <consortium name="The Broad Institute Genome Sequencing Center for Infectious Disease"/>
            <person name="Wu L."/>
            <person name="Ma J."/>
        </authorList>
    </citation>
    <scope>NUCLEOTIDE SEQUENCE [LARGE SCALE GENOMIC DNA]</scope>
    <source>
        <strain evidence="3">JCM 10673</strain>
    </source>
</reference>
<dbReference type="PANTHER" id="PTHR13847:SF281">
    <property type="entry name" value="FAD DEPENDENT OXIDOREDUCTASE DOMAIN-CONTAINING PROTEIN"/>
    <property type="match status" value="1"/>
</dbReference>
<dbReference type="InterPro" id="IPR036188">
    <property type="entry name" value="FAD/NAD-bd_sf"/>
</dbReference>
<protein>
    <submittedName>
        <fullName evidence="2">FAD-dependent oxidoreductase</fullName>
    </submittedName>
</protein>
<dbReference type="Pfam" id="PF01266">
    <property type="entry name" value="DAO"/>
    <property type="match status" value="1"/>
</dbReference>
<dbReference type="SUPFAM" id="SSF51905">
    <property type="entry name" value="FAD/NAD(P)-binding domain"/>
    <property type="match status" value="1"/>
</dbReference>
<comment type="caution">
    <text evidence="2">The sequence shown here is derived from an EMBL/GenBank/DDBJ whole genome shotgun (WGS) entry which is preliminary data.</text>
</comment>
<dbReference type="Gene3D" id="3.30.9.10">
    <property type="entry name" value="D-Amino Acid Oxidase, subunit A, domain 2"/>
    <property type="match status" value="1"/>
</dbReference>
<feature type="domain" description="FAD dependent oxidoreductase" evidence="1">
    <location>
        <begin position="45"/>
        <end position="409"/>
    </location>
</feature>
<evidence type="ECO:0000313" key="3">
    <source>
        <dbReference type="Proteomes" id="UP001501005"/>
    </source>
</evidence>
<dbReference type="InterPro" id="IPR006076">
    <property type="entry name" value="FAD-dep_OxRdtase"/>
</dbReference>